<gene>
    <name evidence="2" type="ORF">SNOG_03126</name>
</gene>
<reference evidence="3" key="1">
    <citation type="journal article" date="2007" name="Plant Cell">
        <title>Dothideomycete-plant interactions illuminated by genome sequencing and EST analysis of the wheat pathogen Stagonospora nodorum.</title>
        <authorList>
            <person name="Hane J.K."/>
            <person name="Lowe R.G."/>
            <person name="Solomon P.S."/>
            <person name="Tan K.C."/>
            <person name="Schoch C.L."/>
            <person name="Spatafora J.W."/>
            <person name="Crous P.W."/>
            <person name="Kodira C."/>
            <person name="Birren B.W."/>
            <person name="Galagan J.E."/>
            <person name="Torriani S.F."/>
            <person name="McDonald B.A."/>
            <person name="Oliver R.P."/>
        </authorList>
    </citation>
    <scope>NUCLEOTIDE SEQUENCE [LARGE SCALE GENOMIC DNA]</scope>
    <source>
        <strain evidence="3">SN15 / ATCC MYA-4574 / FGSC 10173</strain>
    </source>
</reference>
<dbReference type="VEuPathDB" id="FungiDB:JI435_432260"/>
<dbReference type="InParanoid" id="Q0UYN8"/>
<dbReference type="EMBL" id="CH445328">
    <property type="protein sequence ID" value="EAT89857.1"/>
    <property type="molecule type" value="Genomic_DNA"/>
</dbReference>
<dbReference type="GeneID" id="5970566"/>
<evidence type="ECO:0000256" key="1">
    <source>
        <dbReference type="SAM" id="MobiDB-lite"/>
    </source>
</evidence>
<name>Q0UYN8_PHANO</name>
<organism evidence="2 3">
    <name type="scientific">Phaeosphaeria nodorum (strain SN15 / ATCC MYA-4574 / FGSC 10173)</name>
    <name type="common">Glume blotch fungus</name>
    <name type="synonym">Parastagonospora nodorum</name>
    <dbReference type="NCBI Taxonomy" id="321614"/>
    <lineage>
        <taxon>Eukaryota</taxon>
        <taxon>Fungi</taxon>
        <taxon>Dikarya</taxon>
        <taxon>Ascomycota</taxon>
        <taxon>Pezizomycotina</taxon>
        <taxon>Dothideomycetes</taxon>
        <taxon>Pleosporomycetidae</taxon>
        <taxon>Pleosporales</taxon>
        <taxon>Pleosporineae</taxon>
        <taxon>Phaeosphaeriaceae</taxon>
        <taxon>Parastagonospora</taxon>
    </lineage>
</organism>
<accession>Q0UYN8</accession>
<evidence type="ECO:0000313" key="3">
    <source>
        <dbReference type="Proteomes" id="UP000001055"/>
    </source>
</evidence>
<sequence length="93" mass="10144">MPVVRTFPEGEIPNRGIIATADVDLKKRYRTALHAGFLPDEEEQVDSVGQQLIDAVNLAGQQDDLSDAEGIDEDLSEGDRDEGNDDSSMLRTA</sequence>
<dbReference type="KEGG" id="pno:SNOG_03126"/>
<protein>
    <submittedName>
        <fullName evidence="2">Uncharacterized protein</fullName>
    </submittedName>
</protein>
<feature type="region of interest" description="Disordered" evidence="1">
    <location>
        <begin position="59"/>
        <end position="93"/>
    </location>
</feature>
<evidence type="ECO:0000313" key="2">
    <source>
        <dbReference type="EMBL" id="EAT89857.1"/>
    </source>
</evidence>
<proteinExistence type="predicted"/>
<dbReference type="Proteomes" id="UP000001055">
    <property type="component" value="Unassembled WGS sequence"/>
</dbReference>
<dbReference type="RefSeq" id="XP_001793709.1">
    <property type="nucleotide sequence ID" value="XM_001793657.1"/>
</dbReference>
<dbReference type="AlphaFoldDB" id="Q0UYN8"/>
<feature type="compositionally biased region" description="Acidic residues" evidence="1">
    <location>
        <begin position="64"/>
        <end position="85"/>
    </location>
</feature>